<organism evidence="1">
    <name type="scientific">marine sediment metagenome</name>
    <dbReference type="NCBI Taxonomy" id="412755"/>
    <lineage>
        <taxon>unclassified sequences</taxon>
        <taxon>metagenomes</taxon>
        <taxon>ecological metagenomes</taxon>
    </lineage>
</organism>
<accession>A0A0F9E273</accession>
<comment type="caution">
    <text evidence="1">The sequence shown here is derived from an EMBL/GenBank/DDBJ whole genome shotgun (WGS) entry which is preliminary data.</text>
</comment>
<sequence length="46" mass="5279">MTEDKTKVEKALQVLIDNGIKCPYCEKDLTLNINHTLTKPDVKFTE</sequence>
<dbReference type="EMBL" id="LAZR01036750">
    <property type="protein sequence ID" value="KKL24016.1"/>
    <property type="molecule type" value="Genomic_DNA"/>
</dbReference>
<gene>
    <name evidence="1" type="ORF">LCGC14_2419570</name>
</gene>
<proteinExistence type="predicted"/>
<name>A0A0F9E273_9ZZZZ</name>
<protein>
    <submittedName>
        <fullName evidence="1">Uncharacterized protein</fullName>
    </submittedName>
</protein>
<evidence type="ECO:0000313" key="1">
    <source>
        <dbReference type="EMBL" id="KKL24016.1"/>
    </source>
</evidence>
<reference evidence="1" key="1">
    <citation type="journal article" date="2015" name="Nature">
        <title>Complex archaea that bridge the gap between prokaryotes and eukaryotes.</title>
        <authorList>
            <person name="Spang A."/>
            <person name="Saw J.H."/>
            <person name="Jorgensen S.L."/>
            <person name="Zaremba-Niedzwiedzka K."/>
            <person name="Martijn J."/>
            <person name="Lind A.E."/>
            <person name="van Eijk R."/>
            <person name="Schleper C."/>
            <person name="Guy L."/>
            <person name="Ettema T.J."/>
        </authorList>
    </citation>
    <scope>NUCLEOTIDE SEQUENCE</scope>
</reference>
<dbReference type="AlphaFoldDB" id="A0A0F9E273"/>